<evidence type="ECO:0000256" key="4">
    <source>
        <dbReference type="SAM" id="MobiDB-lite"/>
    </source>
</evidence>
<dbReference type="PANTHER" id="PTHR12718:SF2">
    <property type="entry name" value="SPLICEOSOME-ASSOCIATED PROTEIN CWC15 HOMOLOG"/>
    <property type="match status" value="1"/>
</dbReference>
<sequence length="215" mass="25003">MTTAARPTFDPARGGQGRGEKDLSAMSRQYSSRDLPGHTKLKYREHGQGTIDENRARDFRKELEERETKRSRPLGQADHNKRLKLDQLPAASLDADDPLDEEESDSSDDEDDMEALLAELHKIKKERAMEQAKKEIEKRQEEERIRMENILSGNPLLTHYSSGSSKNDHKVKRRWDDDVVFKNCARSEPEKKSNVFINDSLRSDFHRKFMEKYVK</sequence>
<evidence type="ECO:0000313" key="5">
    <source>
        <dbReference type="EMBL" id="KAK5646800.1"/>
    </source>
</evidence>
<accession>A0AAN7VEG2</accession>
<dbReference type="Pfam" id="PF04889">
    <property type="entry name" value="Cwf_Cwc_15"/>
    <property type="match status" value="2"/>
</dbReference>
<dbReference type="InterPro" id="IPR006973">
    <property type="entry name" value="Cwf_Cwc_15"/>
</dbReference>
<dbReference type="Proteomes" id="UP001329430">
    <property type="component" value="Chromosome 3"/>
</dbReference>
<evidence type="ECO:0000256" key="2">
    <source>
        <dbReference type="ARBA" id="ARBA00022664"/>
    </source>
</evidence>
<dbReference type="GO" id="GO:0003723">
    <property type="term" value="F:RNA binding"/>
    <property type="evidence" value="ECO:0007669"/>
    <property type="project" value="TreeGrafter"/>
</dbReference>
<name>A0AAN7VEG2_9COLE</name>
<proteinExistence type="inferred from homology"/>
<dbReference type="GO" id="GO:0071013">
    <property type="term" value="C:catalytic step 2 spliceosome"/>
    <property type="evidence" value="ECO:0007669"/>
    <property type="project" value="TreeGrafter"/>
</dbReference>
<keyword evidence="3" id="KW-0508">mRNA splicing</keyword>
<evidence type="ECO:0000313" key="6">
    <source>
        <dbReference type="Proteomes" id="UP001329430"/>
    </source>
</evidence>
<keyword evidence="2" id="KW-0507">mRNA processing</keyword>
<comment type="similarity">
    <text evidence="1">Belongs to the CWC15 family.</text>
</comment>
<evidence type="ECO:0000256" key="3">
    <source>
        <dbReference type="ARBA" id="ARBA00023187"/>
    </source>
</evidence>
<organism evidence="5 6">
    <name type="scientific">Pyrocoelia pectoralis</name>
    <dbReference type="NCBI Taxonomy" id="417401"/>
    <lineage>
        <taxon>Eukaryota</taxon>
        <taxon>Metazoa</taxon>
        <taxon>Ecdysozoa</taxon>
        <taxon>Arthropoda</taxon>
        <taxon>Hexapoda</taxon>
        <taxon>Insecta</taxon>
        <taxon>Pterygota</taxon>
        <taxon>Neoptera</taxon>
        <taxon>Endopterygota</taxon>
        <taxon>Coleoptera</taxon>
        <taxon>Polyphaga</taxon>
        <taxon>Elateriformia</taxon>
        <taxon>Elateroidea</taxon>
        <taxon>Lampyridae</taxon>
        <taxon>Lampyrinae</taxon>
        <taxon>Pyrocoelia</taxon>
    </lineage>
</organism>
<keyword evidence="6" id="KW-1185">Reference proteome</keyword>
<feature type="region of interest" description="Disordered" evidence="4">
    <location>
        <begin position="1"/>
        <end position="115"/>
    </location>
</feature>
<protein>
    <submittedName>
        <fullName evidence="5">Uncharacterized protein</fullName>
    </submittedName>
</protein>
<dbReference type="AlphaFoldDB" id="A0AAN7VEG2"/>
<evidence type="ECO:0000256" key="1">
    <source>
        <dbReference type="ARBA" id="ARBA00006644"/>
    </source>
</evidence>
<feature type="region of interest" description="Disordered" evidence="4">
    <location>
        <begin position="148"/>
        <end position="171"/>
    </location>
</feature>
<dbReference type="EMBL" id="JAVRBK010000003">
    <property type="protein sequence ID" value="KAK5646800.1"/>
    <property type="molecule type" value="Genomic_DNA"/>
</dbReference>
<dbReference type="GO" id="GO:0045292">
    <property type="term" value="P:mRNA cis splicing, via spliceosome"/>
    <property type="evidence" value="ECO:0007669"/>
    <property type="project" value="TreeGrafter"/>
</dbReference>
<reference evidence="5 6" key="1">
    <citation type="journal article" date="2024" name="Insects">
        <title>An Improved Chromosome-Level Genome Assembly of the Firefly Pyrocoelia pectoralis.</title>
        <authorList>
            <person name="Fu X."/>
            <person name="Meyer-Rochow V.B."/>
            <person name="Ballantyne L."/>
            <person name="Zhu X."/>
        </authorList>
    </citation>
    <scope>NUCLEOTIDE SEQUENCE [LARGE SCALE GENOMIC DNA]</scope>
    <source>
        <strain evidence="5">XCY_ONT2</strain>
    </source>
</reference>
<dbReference type="PANTHER" id="PTHR12718">
    <property type="entry name" value="CELL CYCLE CONTROL PROTEIN CWF15"/>
    <property type="match status" value="1"/>
</dbReference>
<feature type="compositionally biased region" description="Acidic residues" evidence="4">
    <location>
        <begin position="94"/>
        <end position="114"/>
    </location>
</feature>
<feature type="compositionally biased region" description="Basic and acidic residues" evidence="4">
    <location>
        <begin position="42"/>
        <end position="70"/>
    </location>
</feature>
<comment type="caution">
    <text evidence="5">The sequence shown here is derived from an EMBL/GenBank/DDBJ whole genome shotgun (WGS) entry which is preliminary data.</text>
</comment>
<gene>
    <name evidence="5" type="ORF">RI129_005264</name>
</gene>